<name>A0ABR2MPW7_9ASPA</name>
<dbReference type="EMBL" id="JBBWWR010000006">
    <property type="protein sequence ID" value="KAK8965644.1"/>
    <property type="molecule type" value="Genomic_DNA"/>
</dbReference>
<gene>
    <name evidence="1" type="primary">UBP22</name>
    <name evidence="1" type="ORF">KSP40_PGU010538</name>
</gene>
<sequence length="78" mass="8719">MFCATLGTGDCCIVHNVFSGTLRSDVTSTIYGYTSSTFYPCVDMSFNLNHSIDYKNVLVQALLTAMERVMEHLPSWDV</sequence>
<keyword evidence="2" id="KW-1185">Reference proteome</keyword>
<accession>A0ABR2MPW7</accession>
<comment type="caution">
    <text evidence="1">The sequence shown here is derived from an EMBL/GenBank/DDBJ whole genome shotgun (WGS) entry which is preliminary data.</text>
</comment>
<dbReference type="GO" id="GO:0016787">
    <property type="term" value="F:hydrolase activity"/>
    <property type="evidence" value="ECO:0007669"/>
    <property type="project" value="UniProtKB-KW"/>
</dbReference>
<dbReference type="Proteomes" id="UP001412067">
    <property type="component" value="Unassembled WGS sequence"/>
</dbReference>
<proteinExistence type="predicted"/>
<protein>
    <submittedName>
        <fullName evidence="1">Ubiquitin carboxyl-terminal hydrolase 22</fullName>
    </submittedName>
</protein>
<organism evidence="1 2">
    <name type="scientific">Platanthera guangdongensis</name>
    <dbReference type="NCBI Taxonomy" id="2320717"/>
    <lineage>
        <taxon>Eukaryota</taxon>
        <taxon>Viridiplantae</taxon>
        <taxon>Streptophyta</taxon>
        <taxon>Embryophyta</taxon>
        <taxon>Tracheophyta</taxon>
        <taxon>Spermatophyta</taxon>
        <taxon>Magnoliopsida</taxon>
        <taxon>Liliopsida</taxon>
        <taxon>Asparagales</taxon>
        <taxon>Orchidaceae</taxon>
        <taxon>Orchidoideae</taxon>
        <taxon>Orchideae</taxon>
        <taxon>Orchidinae</taxon>
        <taxon>Platanthera</taxon>
    </lineage>
</organism>
<reference evidence="1 2" key="1">
    <citation type="journal article" date="2022" name="Nat. Plants">
        <title>Genomes of leafy and leafless Platanthera orchids illuminate the evolution of mycoheterotrophy.</title>
        <authorList>
            <person name="Li M.H."/>
            <person name="Liu K.W."/>
            <person name="Li Z."/>
            <person name="Lu H.C."/>
            <person name="Ye Q.L."/>
            <person name="Zhang D."/>
            <person name="Wang J.Y."/>
            <person name="Li Y.F."/>
            <person name="Zhong Z.M."/>
            <person name="Liu X."/>
            <person name="Yu X."/>
            <person name="Liu D.K."/>
            <person name="Tu X.D."/>
            <person name="Liu B."/>
            <person name="Hao Y."/>
            <person name="Liao X.Y."/>
            <person name="Jiang Y.T."/>
            <person name="Sun W.H."/>
            <person name="Chen J."/>
            <person name="Chen Y.Q."/>
            <person name="Ai Y."/>
            <person name="Zhai J.W."/>
            <person name="Wu S.S."/>
            <person name="Zhou Z."/>
            <person name="Hsiao Y.Y."/>
            <person name="Wu W.L."/>
            <person name="Chen Y.Y."/>
            <person name="Lin Y.F."/>
            <person name="Hsu J.L."/>
            <person name="Li C.Y."/>
            <person name="Wang Z.W."/>
            <person name="Zhao X."/>
            <person name="Zhong W.Y."/>
            <person name="Ma X.K."/>
            <person name="Ma L."/>
            <person name="Huang J."/>
            <person name="Chen G.Z."/>
            <person name="Huang M.Z."/>
            <person name="Huang L."/>
            <person name="Peng D.H."/>
            <person name="Luo Y.B."/>
            <person name="Zou S.Q."/>
            <person name="Chen S.P."/>
            <person name="Lan S."/>
            <person name="Tsai W.C."/>
            <person name="Van de Peer Y."/>
            <person name="Liu Z.J."/>
        </authorList>
    </citation>
    <scope>NUCLEOTIDE SEQUENCE [LARGE SCALE GENOMIC DNA]</scope>
    <source>
        <strain evidence="1">Lor288</strain>
    </source>
</reference>
<evidence type="ECO:0000313" key="1">
    <source>
        <dbReference type="EMBL" id="KAK8965644.1"/>
    </source>
</evidence>
<evidence type="ECO:0000313" key="2">
    <source>
        <dbReference type="Proteomes" id="UP001412067"/>
    </source>
</evidence>
<keyword evidence="1" id="KW-0378">Hydrolase</keyword>